<dbReference type="InterPro" id="IPR018637">
    <property type="entry name" value="DUF2059"/>
</dbReference>
<dbReference type="EMBL" id="BNCJ01000010">
    <property type="protein sequence ID" value="GHF58788.1"/>
    <property type="molecule type" value="Genomic_DNA"/>
</dbReference>
<evidence type="ECO:0000313" key="4">
    <source>
        <dbReference type="Proteomes" id="UP000626220"/>
    </source>
</evidence>
<organism evidence="3 4">
    <name type="scientific">Seohaeicola zhoushanensis</name>
    <dbReference type="NCBI Taxonomy" id="1569283"/>
    <lineage>
        <taxon>Bacteria</taxon>
        <taxon>Pseudomonadati</taxon>
        <taxon>Pseudomonadota</taxon>
        <taxon>Alphaproteobacteria</taxon>
        <taxon>Rhodobacterales</taxon>
        <taxon>Roseobacteraceae</taxon>
        <taxon>Seohaeicola</taxon>
    </lineage>
</organism>
<comment type="caution">
    <text evidence="3">The sequence shown here is derived from an EMBL/GenBank/DDBJ whole genome shotgun (WGS) entry which is preliminary data.</text>
</comment>
<evidence type="ECO:0000259" key="2">
    <source>
        <dbReference type="Pfam" id="PF09832"/>
    </source>
</evidence>
<evidence type="ECO:0000313" key="3">
    <source>
        <dbReference type="EMBL" id="GHF58788.1"/>
    </source>
</evidence>
<dbReference type="Pfam" id="PF09832">
    <property type="entry name" value="DUF2059"/>
    <property type="match status" value="1"/>
</dbReference>
<feature type="chain" id="PRO_5035324631" description="DUF2059 domain-containing protein" evidence="1">
    <location>
        <begin position="25"/>
        <end position="274"/>
    </location>
</feature>
<name>A0A8J3H0G2_9RHOB</name>
<feature type="domain" description="DUF2059" evidence="2">
    <location>
        <begin position="80"/>
        <end position="126"/>
    </location>
</feature>
<dbReference type="RefSeq" id="WP_189681183.1">
    <property type="nucleotide sequence ID" value="NZ_BNCJ01000010.1"/>
</dbReference>
<protein>
    <recommendedName>
        <fullName evidence="2">DUF2059 domain-containing protein</fullName>
    </recommendedName>
</protein>
<reference evidence="3" key="1">
    <citation type="journal article" date="2014" name="Int. J. Syst. Evol. Microbiol.">
        <title>Complete genome sequence of Corynebacterium casei LMG S-19264T (=DSM 44701T), isolated from a smear-ripened cheese.</title>
        <authorList>
            <consortium name="US DOE Joint Genome Institute (JGI-PGF)"/>
            <person name="Walter F."/>
            <person name="Albersmeier A."/>
            <person name="Kalinowski J."/>
            <person name="Ruckert C."/>
        </authorList>
    </citation>
    <scope>NUCLEOTIDE SEQUENCE</scope>
    <source>
        <strain evidence="3">KCTC 42650</strain>
    </source>
</reference>
<dbReference type="AlphaFoldDB" id="A0A8J3H0G2"/>
<keyword evidence="1" id="KW-0732">Signal</keyword>
<sequence length="274" mass="30281">MAGLLQRILMAVGLVLAFSLPAHAADEVMRLDKALHFDAVVQILREEGLDYGRDLDGDMLGGEGGAHFAGEIDRIYDAARITEVMRAKLAETMTPEEMAECLAFLESPVGQRIMGLEVSARQAMSDEEVTEIAKASYADAAARGLPRIEMIARFIKINELVDRNVAGALSSNYRFLRGMSDGGQRKLSEGEIMDRVWEQEPDVRKDTIDWMNGFLYMAYGPLSDDEMQAYLDFSASPAGQKLNKALFSGFDAAYDRIYYEIGQAAARALSSRDL</sequence>
<gene>
    <name evidence="3" type="ORF">GCM10017056_32740</name>
</gene>
<keyword evidence="4" id="KW-1185">Reference proteome</keyword>
<feature type="signal peptide" evidence="1">
    <location>
        <begin position="1"/>
        <end position="24"/>
    </location>
</feature>
<dbReference type="Proteomes" id="UP000626220">
    <property type="component" value="Unassembled WGS sequence"/>
</dbReference>
<proteinExistence type="predicted"/>
<evidence type="ECO:0000256" key="1">
    <source>
        <dbReference type="SAM" id="SignalP"/>
    </source>
</evidence>
<reference evidence="3" key="2">
    <citation type="submission" date="2020-09" db="EMBL/GenBank/DDBJ databases">
        <authorList>
            <person name="Sun Q."/>
            <person name="Kim S."/>
        </authorList>
    </citation>
    <scope>NUCLEOTIDE SEQUENCE</scope>
    <source>
        <strain evidence="3">KCTC 42650</strain>
    </source>
</reference>
<accession>A0A8J3H0G2</accession>